<evidence type="ECO:0000313" key="2">
    <source>
        <dbReference type="EMBL" id="KAJ9151646.1"/>
    </source>
</evidence>
<proteinExistence type="predicted"/>
<keyword evidence="3" id="KW-1185">Reference proteome</keyword>
<feature type="domain" description="Hemerythrin-like" evidence="1">
    <location>
        <begin position="33"/>
        <end position="151"/>
    </location>
</feature>
<reference evidence="2" key="1">
    <citation type="submission" date="2022-07" db="EMBL/GenBank/DDBJ databases">
        <title>Fungi with potential for degradation of polypropylene.</title>
        <authorList>
            <person name="Gostincar C."/>
        </authorList>
    </citation>
    <scope>NUCLEOTIDE SEQUENCE</scope>
    <source>
        <strain evidence="2">EXF-13287</strain>
    </source>
</reference>
<comment type="caution">
    <text evidence="2">The sequence shown here is derived from an EMBL/GenBank/DDBJ whole genome shotgun (WGS) entry which is preliminary data.</text>
</comment>
<protein>
    <submittedName>
        <fullName evidence="2">HemerythrinHHE cation binding domain-containing protein</fullName>
    </submittedName>
</protein>
<dbReference type="PANTHER" id="PTHR38048:SF2">
    <property type="entry name" value="HEMERYTHRIN-LIKE DOMAIN-CONTAINING PROTEIN"/>
    <property type="match status" value="1"/>
</dbReference>
<evidence type="ECO:0000313" key="3">
    <source>
        <dbReference type="Proteomes" id="UP001174691"/>
    </source>
</evidence>
<gene>
    <name evidence="2" type="ORF">NKR19_g4756</name>
</gene>
<evidence type="ECO:0000259" key="1">
    <source>
        <dbReference type="Pfam" id="PF01814"/>
    </source>
</evidence>
<accession>A0AA38RKZ8</accession>
<dbReference type="PANTHER" id="PTHR38048">
    <property type="entry name" value="EXPRESSED PROTEIN"/>
    <property type="match status" value="1"/>
</dbReference>
<dbReference type="Pfam" id="PF01814">
    <property type="entry name" value="Hemerythrin"/>
    <property type="match status" value="1"/>
</dbReference>
<dbReference type="EMBL" id="JANBVN010000061">
    <property type="protein sequence ID" value="KAJ9151646.1"/>
    <property type="molecule type" value="Genomic_DNA"/>
</dbReference>
<dbReference type="Gene3D" id="1.20.120.520">
    <property type="entry name" value="nmb1532 protein domain like"/>
    <property type="match status" value="1"/>
</dbReference>
<dbReference type="AlphaFoldDB" id="A0AA38RKZ8"/>
<sequence length="256" mass="29121">MLWADGPIELITTPQYQTKKTDIFTTGATHMALLHNSILRGYNSIYNQLPYIQEEDKSDFMFYSLTWYKFVKSHHDDEEANLFTKIETLLQDKSVFEDSYEEHDTLLSGLDEFHTYLTSLPSPSAFSPTKLREIMSSFQAPFQYHFHSEVSTIASLAHHPRAPREGTREAARARAIFKAWGKSTVTKAGMSDVAPFFILNLDRTAEGGLWADWPPMPAPIKWALLNVSGALHGSWRFASCDATGRPRRLWALQFPG</sequence>
<organism evidence="2 3">
    <name type="scientific">Coniochaeta hoffmannii</name>
    <dbReference type="NCBI Taxonomy" id="91930"/>
    <lineage>
        <taxon>Eukaryota</taxon>
        <taxon>Fungi</taxon>
        <taxon>Dikarya</taxon>
        <taxon>Ascomycota</taxon>
        <taxon>Pezizomycotina</taxon>
        <taxon>Sordariomycetes</taxon>
        <taxon>Sordariomycetidae</taxon>
        <taxon>Coniochaetales</taxon>
        <taxon>Coniochaetaceae</taxon>
        <taxon>Coniochaeta</taxon>
    </lineage>
</organism>
<name>A0AA38RKZ8_9PEZI</name>
<dbReference type="Proteomes" id="UP001174691">
    <property type="component" value="Unassembled WGS sequence"/>
</dbReference>
<dbReference type="InterPro" id="IPR053206">
    <property type="entry name" value="Dimeric_xanthone_biosynth"/>
</dbReference>
<dbReference type="InterPro" id="IPR012312">
    <property type="entry name" value="Hemerythrin-like"/>
</dbReference>